<dbReference type="OrthoDB" id="5410873at2759"/>
<sequence>MSHFLTRLPPELLPPIINELSLNDKKHVSLTDSTMREVMAPYLYTTMVIDCPLLESSSLSDVAQKYGAFVKNLHLRVHICPNKKEPDQNEGYEDSDEDDVEEGSGTKDEENNMVQKSQQGEYNSDEEVEDDTGIIYGDFDYETFWKTPPASVWARRATDAPIVRDMIQSKGLPHCRTLSVTIDPNKNHKLYNERYWDDFSYERGHFCRSSEVWENVRRHEKVYAWRATMRDMWCDIATLSKAERLVIYDFMPKRITAWLKPEWAGFLGRLKDLTLFMYGKYHEMEFPAYVYYGFTTFLQQLSDDMWIHLSKLERLKIVAHERGFIDDRSLEFPIRSMPALKAIYLENVIAPQVLTDFLRGGCPHLEEIRLKDCVAAAWRLKNVTTWAELWGAARETGKKPLRIIWEESDIAPLKADDDPDENVRGAWAQLYKILGDDEGFRIWPYVEFNGNGIYMPDNIVEYLKERDDNREYTKLLEEMERRRSRISYRA</sequence>
<reference evidence="2" key="2">
    <citation type="submission" date="2020-05" db="EMBL/GenBank/DDBJ databases">
        <authorList>
            <person name="Kim H.-S."/>
            <person name="Proctor R.H."/>
            <person name="Brown D.W."/>
        </authorList>
    </citation>
    <scope>NUCLEOTIDE SEQUENCE</scope>
    <source>
        <strain evidence="2">NRRL 20472</strain>
    </source>
</reference>
<feature type="region of interest" description="Disordered" evidence="1">
    <location>
        <begin position="82"/>
        <end position="128"/>
    </location>
</feature>
<proteinExistence type="predicted"/>
<accession>A0A8H4TZ94</accession>
<dbReference type="EMBL" id="JABEXW010000274">
    <property type="protein sequence ID" value="KAF4966742.1"/>
    <property type="molecule type" value="Genomic_DNA"/>
</dbReference>
<evidence type="ECO:0000313" key="2">
    <source>
        <dbReference type="EMBL" id="KAF4966742.1"/>
    </source>
</evidence>
<name>A0A8H4TZ94_9HYPO</name>
<organism evidence="2 3">
    <name type="scientific">Fusarium sarcochroum</name>
    <dbReference type="NCBI Taxonomy" id="1208366"/>
    <lineage>
        <taxon>Eukaryota</taxon>
        <taxon>Fungi</taxon>
        <taxon>Dikarya</taxon>
        <taxon>Ascomycota</taxon>
        <taxon>Pezizomycotina</taxon>
        <taxon>Sordariomycetes</taxon>
        <taxon>Hypocreomycetidae</taxon>
        <taxon>Hypocreales</taxon>
        <taxon>Nectriaceae</taxon>
        <taxon>Fusarium</taxon>
        <taxon>Fusarium lateritium species complex</taxon>
    </lineage>
</organism>
<reference evidence="2" key="1">
    <citation type="journal article" date="2020" name="BMC Genomics">
        <title>Correction to: Identification and distribution of gene clusters required for synthesis of sphingolipid metabolism inhibitors in diverse species of the filamentous fungus Fusarium.</title>
        <authorList>
            <person name="Kim H.S."/>
            <person name="Lohmar J.M."/>
            <person name="Busman M."/>
            <person name="Brown D.W."/>
            <person name="Naumann T.A."/>
            <person name="Divon H.H."/>
            <person name="Lysoe E."/>
            <person name="Uhlig S."/>
            <person name="Proctor R.H."/>
        </authorList>
    </citation>
    <scope>NUCLEOTIDE SEQUENCE</scope>
    <source>
        <strain evidence="2">NRRL 20472</strain>
    </source>
</reference>
<protein>
    <recommendedName>
        <fullName evidence="4">F-box domain-containing protein</fullName>
    </recommendedName>
</protein>
<evidence type="ECO:0000256" key="1">
    <source>
        <dbReference type="SAM" id="MobiDB-lite"/>
    </source>
</evidence>
<evidence type="ECO:0008006" key="4">
    <source>
        <dbReference type="Google" id="ProtNLM"/>
    </source>
</evidence>
<gene>
    <name evidence="2" type="ORF">FSARC_5607</name>
</gene>
<dbReference type="Proteomes" id="UP000622797">
    <property type="component" value="Unassembled WGS sequence"/>
</dbReference>
<dbReference type="AlphaFoldDB" id="A0A8H4TZ94"/>
<comment type="caution">
    <text evidence="2">The sequence shown here is derived from an EMBL/GenBank/DDBJ whole genome shotgun (WGS) entry which is preliminary data.</text>
</comment>
<feature type="compositionally biased region" description="Polar residues" evidence="1">
    <location>
        <begin position="112"/>
        <end position="122"/>
    </location>
</feature>
<feature type="compositionally biased region" description="Acidic residues" evidence="1">
    <location>
        <begin position="88"/>
        <end position="102"/>
    </location>
</feature>
<keyword evidence="3" id="KW-1185">Reference proteome</keyword>
<evidence type="ECO:0000313" key="3">
    <source>
        <dbReference type="Proteomes" id="UP000622797"/>
    </source>
</evidence>